<evidence type="ECO:0000313" key="7">
    <source>
        <dbReference type="EMBL" id="HGW60609.1"/>
    </source>
</evidence>
<dbReference type="Gene3D" id="3.30.470.20">
    <property type="entry name" value="ATP-grasp fold, B domain"/>
    <property type="match status" value="1"/>
</dbReference>
<evidence type="ECO:0000256" key="2">
    <source>
        <dbReference type="ARBA" id="ARBA00022741"/>
    </source>
</evidence>
<dbReference type="Pfam" id="PF13607">
    <property type="entry name" value="Succ_CoA_lig"/>
    <property type="match status" value="1"/>
</dbReference>
<reference evidence="7" key="1">
    <citation type="journal article" date="2020" name="mSystems">
        <title>Genome- and Community-Level Interaction Insights into Carbon Utilization and Element Cycling Functions of Hydrothermarchaeota in Hydrothermal Sediment.</title>
        <authorList>
            <person name="Zhou Z."/>
            <person name="Liu Y."/>
            <person name="Xu W."/>
            <person name="Pan J."/>
            <person name="Luo Z.H."/>
            <person name="Li M."/>
        </authorList>
    </citation>
    <scope>NUCLEOTIDE SEQUENCE [LARGE SCALE GENOMIC DNA]</scope>
    <source>
        <strain evidence="7">SpSt-794</strain>
    </source>
</reference>
<keyword evidence="2 4" id="KW-0547">Nucleotide-binding</keyword>
<dbReference type="GO" id="GO:0016874">
    <property type="term" value="F:ligase activity"/>
    <property type="evidence" value="ECO:0007669"/>
    <property type="project" value="UniProtKB-KW"/>
</dbReference>
<name>A0A7C4U0Y1_9BACT</name>
<dbReference type="Gene3D" id="3.40.50.720">
    <property type="entry name" value="NAD(P)-binding Rossmann-like Domain"/>
    <property type="match status" value="1"/>
</dbReference>
<dbReference type="GO" id="GO:0046872">
    <property type="term" value="F:metal ion binding"/>
    <property type="evidence" value="ECO:0007669"/>
    <property type="project" value="InterPro"/>
</dbReference>
<dbReference type="Pfam" id="PF13549">
    <property type="entry name" value="ATP-grasp_5"/>
    <property type="match status" value="1"/>
</dbReference>
<keyword evidence="3 4" id="KW-0067">ATP-binding</keyword>
<dbReference type="InterPro" id="IPR016181">
    <property type="entry name" value="Acyl_CoA_acyltransferase"/>
</dbReference>
<dbReference type="SUPFAM" id="SSF52210">
    <property type="entry name" value="Succinyl-CoA synthetase domains"/>
    <property type="match status" value="2"/>
</dbReference>
<dbReference type="InterPro" id="IPR051538">
    <property type="entry name" value="Acyl-CoA_Synth/Transferase"/>
</dbReference>
<dbReference type="Gene3D" id="3.40.50.261">
    <property type="entry name" value="Succinyl-CoA synthetase domains"/>
    <property type="match status" value="2"/>
</dbReference>
<sequence length="900" mass="100771">MSIYNLEYFFNPRRIAVIGANDTVGSLGYTVFRNLIGEEYKGIVYPVNAKSDSVQGVEAYKSLSNISKDIDLVVLAEEFGEDILNVLEECGQKRVKGVVLLYPDFRTKVKDAMHLEKKIEEIYRKYGFRLLGPNTLGFIKPGINLNVSLFRRKLKKGNIALIAQSATLSVALLDRAADKNIGFSYFVSLGSDIDIDFADLIDFFGVDPSTRAIVIYMQSIKNGRKFMTSVRSFAFSKPIVIVKSGKFIESLEAALTHSGLLVIAGEDKVYDAAFKRAGAVRVDEILDMFYITETLSKQRRPRGKRLAIITNAGAPAVTAVDTLLKLGGELAEFSEATVKELEGNVPSRFIRNPLDLVSDAKPDDYALALKTIIKDKNVDGVLVMFTPSLGTEAFETAQRVVKIAKENSYKPVLTNWMGATLVKDARELLNSQGIPTFVTPEQAVRTFMYMHRYDFNLRLLLETPQTILQDVKFDTEKAEKIIENAIAQGRPIPTFFEASEILSAYGIPVILTKKANTLEELEKAIAEIGFPIVLKIDTPKIIHKFKKGGVILDIRDELEAKEGFKWLKKLAKENGDSEASVIVQPMVITYGYEIALGAKKDPTFGSVILFGTGGNLLEALEDYSVGLPPLNQTLARRLMEETKIYRYLKKYPYYENILQSVEETVVKFSYLISDFPQIKEFDINPIFITDSDIFALDCSIILDKTAPKKKTVIKGEFCPPHLSICPYPVHLYKEVELKDGTKAILRPIKAEDESFIAALLGRCSERTISLRFFQLAIDLSHENLVRFCQVDYDRELAFVCVVKDGNEEKIVGDVRLSKDPDGVDAEMAILVEDAWQGKGVGKALCSYAIEVAKDLGIRRIWMDILRINTYMLVLSERLGFQRHSVEDNSIKVLLMLDSSS</sequence>
<evidence type="ECO:0000256" key="1">
    <source>
        <dbReference type="ARBA" id="ARBA00022598"/>
    </source>
</evidence>
<dbReference type="InterPro" id="IPR036291">
    <property type="entry name" value="NAD(P)-bd_dom_sf"/>
</dbReference>
<dbReference type="Gene3D" id="3.30.1490.20">
    <property type="entry name" value="ATP-grasp fold, A domain"/>
    <property type="match status" value="1"/>
</dbReference>
<evidence type="ECO:0000256" key="3">
    <source>
        <dbReference type="ARBA" id="ARBA00022840"/>
    </source>
</evidence>
<dbReference type="GO" id="GO:0005524">
    <property type="term" value="F:ATP binding"/>
    <property type="evidence" value="ECO:0007669"/>
    <property type="project" value="UniProtKB-UniRule"/>
</dbReference>
<dbReference type="InterPro" id="IPR000182">
    <property type="entry name" value="GNAT_dom"/>
</dbReference>
<dbReference type="Gene3D" id="3.40.630.30">
    <property type="match status" value="1"/>
</dbReference>
<gene>
    <name evidence="7" type="ORF">ENV82_04190</name>
</gene>
<dbReference type="SUPFAM" id="SSF56059">
    <property type="entry name" value="Glutathione synthetase ATP-binding domain-like"/>
    <property type="match status" value="1"/>
</dbReference>
<dbReference type="SUPFAM" id="SSF51735">
    <property type="entry name" value="NAD(P)-binding Rossmann-fold domains"/>
    <property type="match status" value="1"/>
</dbReference>
<evidence type="ECO:0000259" key="5">
    <source>
        <dbReference type="PROSITE" id="PS50975"/>
    </source>
</evidence>
<comment type="caution">
    <text evidence="7">The sequence shown here is derived from an EMBL/GenBank/DDBJ whole genome shotgun (WGS) entry which is preliminary data.</text>
</comment>
<dbReference type="GO" id="GO:0016747">
    <property type="term" value="F:acyltransferase activity, transferring groups other than amino-acyl groups"/>
    <property type="evidence" value="ECO:0007669"/>
    <property type="project" value="InterPro"/>
</dbReference>
<keyword evidence="7" id="KW-0808">Transferase</keyword>
<feature type="domain" description="ATP-grasp" evidence="5">
    <location>
        <begin position="499"/>
        <end position="535"/>
    </location>
</feature>
<dbReference type="InterPro" id="IPR011761">
    <property type="entry name" value="ATP-grasp"/>
</dbReference>
<dbReference type="PANTHER" id="PTHR43334">
    <property type="entry name" value="ACETATE--COA LIGASE [ADP-FORMING]"/>
    <property type="match status" value="1"/>
</dbReference>
<dbReference type="PROSITE" id="PS51186">
    <property type="entry name" value="GNAT"/>
    <property type="match status" value="1"/>
</dbReference>
<dbReference type="InterPro" id="IPR016102">
    <property type="entry name" value="Succinyl-CoA_synth-like"/>
</dbReference>
<proteinExistence type="predicted"/>
<dbReference type="CDD" id="cd04301">
    <property type="entry name" value="NAT_SF"/>
    <property type="match status" value="1"/>
</dbReference>
<evidence type="ECO:0000256" key="4">
    <source>
        <dbReference type="PROSITE-ProRule" id="PRU00409"/>
    </source>
</evidence>
<dbReference type="Pfam" id="PF00583">
    <property type="entry name" value="Acetyltransf_1"/>
    <property type="match status" value="1"/>
</dbReference>
<organism evidence="7">
    <name type="scientific">Caldisericum exile</name>
    <dbReference type="NCBI Taxonomy" id="693075"/>
    <lineage>
        <taxon>Bacteria</taxon>
        <taxon>Pseudomonadati</taxon>
        <taxon>Caldisericota/Cryosericota group</taxon>
        <taxon>Caldisericota</taxon>
        <taxon>Caldisericia</taxon>
        <taxon>Caldisericales</taxon>
        <taxon>Caldisericaceae</taxon>
        <taxon>Caldisericum</taxon>
    </lineage>
</organism>
<dbReference type="InterPro" id="IPR003781">
    <property type="entry name" value="CoA-bd"/>
</dbReference>
<evidence type="ECO:0000259" key="6">
    <source>
        <dbReference type="PROSITE" id="PS51186"/>
    </source>
</evidence>
<dbReference type="PANTHER" id="PTHR43334:SF1">
    <property type="entry name" value="3-HYDROXYPROPIONATE--COA LIGASE [ADP-FORMING]"/>
    <property type="match status" value="1"/>
</dbReference>
<dbReference type="SUPFAM" id="SSF55729">
    <property type="entry name" value="Acyl-CoA N-acyltransferases (Nat)"/>
    <property type="match status" value="1"/>
</dbReference>
<dbReference type="EMBL" id="DTHV01000132">
    <property type="protein sequence ID" value="HGW60609.1"/>
    <property type="molecule type" value="Genomic_DNA"/>
</dbReference>
<dbReference type="PROSITE" id="PS50975">
    <property type="entry name" value="ATP_GRASP"/>
    <property type="match status" value="1"/>
</dbReference>
<protein>
    <submittedName>
        <fullName evidence="7">GNAT family N-acetyltransferase</fullName>
    </submittedName>
</protein>
<dbReference type="InterPro" id="IPR032875">
    <property type="entry name" value="Succ_CoA_lig_flav_dom"/>
</dbReference>
<dbReference type="InterPro" id="IPR013815">
    <property type="entry name" value="ATP_grasp_subdomain_1"/>
</dbReference>
<dbReference type="Pfam" id="PF13380">
    <property type="entry name" value="CoA_binding_2"/>
    <property type="match status" value="1"/>
</dbReference>
<feature type="domain" description="N-acetyltransferase" evidence="6">
    <location>
        <begin position="743"/>
        <end position="900"/>
    </location>
</feature>
<accession>A0A7C4U0Y1</accession>
<dbReference type="AlphaFoldDB" id="A0A7C4U0Y1"/>
<keyword evidence="1" id="KW-0436">Ligase</keyword>
<dbReference type="SMART" id="SM00881">
    <property type="entry name" value="CoA_binding"/>
    <property type="match status" value="1"/>
</dbReference>